<dbReference type="AlphaFoldDB" id="A0A8G2CKI6"/>
<keyword evidence="2 6" id="KW-0812">Transmembrane</keyword>
<feature type="domain" description="TonB C-terminal" evidence="7">
    <location>
        <begin position="142"/>
        <end position="230"/>
    </location>
</feature>
<evidence type="ECO:0000256" key="5">
    <source>
        <dbReference type="SAM" id="MobiDB-lite"/>
    </source>
</evidence>
<dbReference type="PROSITE" id="PS52015">
    <property type="entry name" value="TONB_CTD"/>
    <property type="match status" value="1"/>
</dbReference>
<dbReference type="Gene3D" id="3.30.1150.10">
    <property type="match status" value="1"/>
</dbReference>
<sequence length="230" mass="24853">MLDSATMNGALPPWEPDELGLTRATIVSITVMAVVLGGIFYAGTHLPHVKKPVVPTTYVHMVTLPRPKPPPPLPIPPPPVPVPVPKPIIHPVIQHVSPRPTKIPVPVKHVIIHHKPPPPLKKPPPPPAPPPAPKQPPFNFNAYAAGLRAPLQQEVPISRAMKMLNLHGTAYIEFTLTPSGHLVSASIYKSSGNPLIDKSALETVLHHHFPGFPGTQNKVFALPIEIEAEQ</sequence>
<dbReference type="Pfam" id="PF03544">
    <property type="entry name" value="TonB_C"/>
    <property type="match status" value="1"/>
</dbReference>
<reference evidence="8 9" key="1">
    <citation type="submission" date="2017-01" db="EMBL/GenBank/DDBJ databases">
        <authorList>
            <person name="Varghese N."/>
            <person name="Submissions S."/>
        </authorList>
    </citation>
    <scope>NUCLEOTIDE SEQUENCE [LARGE SCALE GENOMIC DNA]</scope>
    <source>
        <strain evidence="8 9">ATCC 35905</strain>
    </source>
</reference>
<feature type="compositionally biased region" description="Pro residues" evidence="5">
    <location>
        <begin position="117"/>
        <end position="136"/>
    </location>
</feature>
<keyword evidence="4 6" id="KW-0472">Membrane</keyword>
<dbReference type="InterPro" id="IPR037682">
    <property type="entry name" value="TonB_C"/>
</dbReference>
<name>A0A8G2CKI6_ACIRU</name>
<evidence type="ECO:0000256" key="6">
    <source>
        <dbReference type="SAM" id="Phobius"/>
    </source>
</evidence>
<comment type="caution">
    <text evidence="8">The sequence shown here is derived from an EMBL/GenBank/DDBJ whole genome shotgun (WGS) entry which is preliminary data.</text>
</comment>
<evidence type="ECO:0000313" key="8">
    <source>
        <dbReference type="EMBL" id="SIQ77613.1"/>
    </source>
</evidence>
<dbReference type="InterPro" id="IPR006260">
    <property type="entry name" value="TonB/TolA_C"/>
</dbReference>
<keyword evidence="9" id="KW-1185">Reference proteome</keyword>
<comment type="subcellular location">
    <subcellularLocation>
        <location evidence="1">Membrane</location>
        <topology evidence="1">Single-pass membrane protein</topology>
    </subcellularLocation>
</comment>
<keyword evidence="3 6" id="KW-1133">Transmembrane helix</keyword>
<gene>
    <name evidence="8" type="ORF">SAMN05421828_10959</name>
</gene>
<organism evidence="8 9">
    <name type="scientific">Acidiphilium rubrum</name>
    <dbReference type="NCBI Taxonomy" id="526"/>
    <lineage>
        <taxon>Bacteria</taxon>
        <taxon>Pseudomonadati</taxon>
        <taxon>Pseudomonadota</taxon>
        <taxon>Alphaproteobacteria</taxon>
        <taxon>Acetobacterales</taxon>
        <taxon>Acidocellaceae</taxon>
        <taxon>Acidiphilium</taxon>
    </lineage>
</organism>
<feature type="region of interest" description="Disordered" evidence="5">
    <location>
        <begin position="114"/>
        <end position="139"/>
    </location>
</feature>
<dbReference type="Proteomes" id="UP000186308">
    <property type="component" value="Unassembled WGS sequence"/>
</dbReference>
<evidence type="ECO:0000256" key="2">
    <source>
        <dbReference type="ARBA" id="ARBA00022692"/>
    </source>
</evidence>
<dbReference type="NCBIfam" id="TIGR01352">
    <property type="entry name" value="tonB_Cterm"/>
    <property type="match status" value="1"/>
</dbReference>
<accession>A0A8G2CKI6</accession>
<protein>
    <submittedName>
        <fullName evidence="8">Outer membrane transport energization protein TonB</fullName>
    </submittedName>
</protein>
<proteinExistence type="predicted"/>
<evidence type="ECO:0000259" key="7">
    <source>
        <dbReference type="PROSITE" id="PS52015"/>
    </source>
</evidence>
<evidence type="ECO:0000256" key="4">
    <source>
        <dbReference type="ARBA" id="ARBA00023136"/>
    </source>
</evidence>
<dbReference type="RefSeq" id="WP_029311074.1">
    <property type="nucleotide sequence ID" value="NZ_FTNE01000009.1"/>
</dbReference>
<evidence type="ECO:0000313" key="9">
    <source>
        <dbReference type="Proteomes" id="UP000186308"/>
    </source>
</evidence>
<dbReference type="SUPFAM" id="SSF74653">
    <property type="entry name" value="TolA/TonB C-terminal domain"/>
    <property type="match status" value="1"/>
</dbReference>
<evidence type="ECO:0000256" key="1">
    <source>
        <dbReference type="ARBA" id="ARBA00004167"/>
    </source>
</evidence>
<dbReference type="GO" id="GO:0055085">
    <property type="term" value="P:transmembrane transport"/>
    <property type="evidence" value="ECO:0007669"/>
    <property type="project" value="InterPro"/>
</dbReference>
<dbReference type="EMBL" id="FTNE01000009">
    <property type="protein sequence ID" value="SIQ77613.1"/>
    <property type="molecule type" value="Genomic_DNA"/>
</dbReference>
<evidence type="ECO:0000256" key="3">
    <source>
        <dbReference type="ARBA" id="ARBA00022989"/>
    </source>
</evidence>
<dbReference type="GO" id="GO:0016020">
    <property type="term" value="C:membrane"/>
    <property type="evidence" value="ECO:0007669"/>
    <property type="project" value="UniProtKB-SubCell"/>
</dbReference>
<feature type="transmembrane region" description="Helical" evidence="6">
    <location>
        <begin position="20"/>
        <end position="42"/>
    </location>
</feature>